<keyword evidence="2" id="KW-0479">Metal-binding</keyword>
<dbReference type="EMBL" id="DTBD01000010">
    <property type="protein sequence ID" value="HGQ63933.1"/>
    <property type="molecule type" value="Genomic_DNA"/>
</dbReference>
<dbReference type="CDD" id="cd01335">
    <property type="entry name" value="Radical_SAM"/>
    <property type="match status" value="1"/>
</dbReference>
<protein>
    <submittedName>
        <fullName evidence="7">Radical SAM protein</fullName>
    </submittedName>
</protein>
<dbReference type="InterPro" id="IPR040088">
    <property type="entry name" value="MJ0103-like"/>
</dbReference>
<sequence>MVKLIGFSRGKYYIYLDDIPLVGHIAFGVIDRCTNVLQIRPITVCPYNCIYCSVDAGPFSMYRLSEFIVDARHLIKWVKNVYDVKSGEVIEGLIDGVGEPPLHPRIVEIVNELKKIMPRVAIETRGYTLTKKLVNELAMAGLDRLNISIDTLNTEKGKYLQGVEWYNVNYVMKIIEYIVRETSIDVHLTPVWIPGINDEDIENIIEWGLRIGVGKRFPPFGIQKYEIHRYGRKIHGIKEINWREFRKFLEKLEQKYGIPLYYKNIDFGIKKSKCYYIPFRKEDQIIATIVSPGWLKNEVLAVDKDFRYTITVVGLKWSPSLFNKTVKVKLIKAYDTICIARET</sequence>
<dbReference type="EMBL" id="DTCK01000008">
    <property type="protein sequence ID" value="HGQ35267.1"/>
    <property type="molecule type" value="Genomic_DNA"/>
</dbReference>
<dbReference type="InterPro" id="IPR050377">
    <property type="entry name" value="Radical_SAM_PqqE_MftC-like"/>
</dbReference>
<comment type="caution">
    <text evidence="7">The sequence shown here is derived from an EMBL/GenBank/DDBJ whole genome shotgun (WGS) entry which is preliminary data.</text>
</comment>
<dbReference type="PROSITE" id="PS51918">
    <property type="entry name" value="RADICAL_SAM"/>
    <property type="match status" value="1"/>
</dbReference>
<dbReference type="PANTHER" id="PTHR11228">
    <property type="entry name" value="RADICAL SAM DOMAIN PROTEIN"/>
    <property type="match status" value="1"/>
</dbReference>
<evidence type="ECO:0000313" key="6">
    <source>
        <dbReference type="EMBL" id="HGQ35267.1"/>
    </source>
</evidence>
<dbReference type="InterPro" id="IPR006638">
    <property type="entry name" value="Elp3/MiaA/NifB-like_rSAM"/>
</dbReference>
<dbReference type="InterPro" id="IPR013785">
    <property type="entry name" value="Aldolase_TIM"/>
</dbReference>
<organism evidence="7">
    <name type="scientific">Ignisphaera aggregans</name>
    <dbReference type="NCBI Taxonomy" id="334771"/>
    <lineage>
        <taxon>Archaea</taxon>
        <taxon>Thermoproteota</taxon>
        <taxon>Thermoprotei</taxon>
        <taxon>Desulfurococcales</taxon>
        <taxon>Desulfurococcaceae</taxon>
        <taxon>Ignisphaera</taxon>
    </lineage>
</organism>
<dbReference type="GO" id="GO:0003824">
    <property type="term" value="F:catalytic activity"/>
    <property type="evidence" value="ECO:0007669"/>
    <property type="project" value="InterPro"/>
</dbReference>
<dbReference type="InterPro" id="IPR007197">
    <property type="entry name" value="rSAM"/>
</dbReference>
<proteinExistence type="predicted"/>
<evidence type="ECO:0000256" key="2">
    <source>
        <dbReference type="ARBA" id="ARBA00022723"/>
    </source>
</evidence>
<accession>A0A7C4JKE3</accession>
<evidence type="ECO:0000256" key="4">
    <source>
        <dbReference type="ARBA" id="ARBA00023014"/>
    </source>
</evidence>
<evidence type="ECO:0000313" key="7">
    <source>
        <dbReference type="EMBL" id="HGQ63933.1"/>
    </source>
</evidence>
<feature type="domain" description="Radical SAM core" evidence="5">
    <location>
        <begin position="29"/>
        <end position="259"/>
    </location>
</feature>
<dbReference type="PANTHER" id="PTHR11228:SF35">
    <property type="entry name" value="MOLYBDENUM COFACTOR BIOSYNTHESIS PROTEIN A-RELATED"/>
    <property type="match status" value="1"/>
</dbReference>
<dbReference type="SFLD" id="SFLDG01067">
    <property type="entry name" value="SPASM/twitch_domain_containing"/>
    <property type="match status" value="1"/>
</dbReference>
<dbReference type="Gene3D" id="3.20.20.70">
    <property type="entry name" value="Aldolase class I"/>
    <property type="match status" value="1"/>
</dbReference>
<keyword evidence="1" id="KW-0949">S-adenosyl-L-methionine</keyword>
<keyword evidence="3" id="KW-0408">Iron</keyword>
<reference evidence="7" key="1">
    <citation type="journal article" date="2020" name="mSystems">
        <title>Genome- and Community-Level Interaction Insights into Carbon Utilization and Element Cycling Functions of Hydrothermarchaeota in Hydrothermal Sediment.</title>
        <authorList>
            <person name="Zhou Z."/>
            <person name="Liu Y."/>
            <person name="Xu W."/>
            <person name="Pan J."/>
            <person name="Luo Z.H."/>
            <person name="Li M."/>
        </authorList>
    </citation>
    <scope>NUCLEOTIDE SEQUENCE [LARGE SCALE GENOMIC DNA]</scope>
    <source>
        <strain evidence="7">SpSt-637</strain>
        <strain evidence="6">SpSt-667</strain>
    </source>
</reference>
<dbReference type="SFLD" id="SFLDS00029">
    <property type="entry name" value="Radical_SAM"/>
    <property type="match status" value="1"/>
</dbReference>
<dbReference type="Pfam" id="PF04055">
    <property type="entry name" value="Radical_SAM"/>
    <property type="match status" value="1"/>
</dbReference>
<keyword evidence="4" id="KW-0411">Iron-sulfur</keyword>
<dbReference type="GO" id="GO:0051536">
    <property type="term" value="F:iron-sulfur cluster binding"/>
    <property type="evidence" value="ECO:0007669"/>
    <property type="project" value="UniProtKB-KW"/>
</dbReference>
<evidence type="ECO:0000259" key="5">
    <source>
        <dbReference type="PROSITE" id="PS51918"/>
    </source>
</evidence>
<evidence type="ECO:0000256" key="1">
    <source>
        <dbReference type="ARBA" id="ARBA00022691"/>
    </source>
</evidence>
<name>A0A7C4JKE3_9CREN</name>
<dbReference type="GO" id="GO:0046872">
    <property type="term" value="F:metal ion binding"/>
    <property type="evidence" value="ECO:0007669"/>
    <property type="project" value="UniProtKB-KW"/>
</dbReference>
<dbReference type="InterPro" id="IPR058240">
    <property type="entry name" value="rSAM_sf"/>
</dbReference>
<dbReference type="SFLD" id="SFLDG01110">
    <property type="entry name" value="Uncharacterised_Radical_SAM_Su"/>
    <property type="match status" value="1"/>
</dbReference>
<evidence type="ECO:0000256" key="3">
    <source>
        <dbReference type="ARBA" id="ARBA00023004"/>
    </source>
</evidence>
<dbReference type="SMART" id="SM00729">
    <property type="entry name" value="Elp3"/>
    <property type="match status" value="1"/>
</dbReference>
<dbReference type="AlphaFoldDB" id="A0A7C4JKE3"/>
<gene>
    <name evidence="7" type="ORF">ENU08_01655</name>
    <name evidence="6" type="ORF">ENU41_01130</name>
</gene>
<dbReference type="SUPFAM" id="SSF102114">
    <property type="entry name" value="Radical SAM enzymes"/>
    <property type="match status" value="1"/>
</dbReference>